<sequence>MLQEKQCDSDWTSMGPSVWHLLEANCSIIWVPGYHNLLPYRHV</sequence>
<accession>A0A0A8Y1G5</accession>
<proteinExistence type="predicted"/>
<reference evidence="1" key="2">
    <citation type="journal article" date="2015" name="Data Brief">
        <title>Shoot transcriptome of the giant reed, Arundo donax.</title>
        <authorList>
            <person name="Barrero R.A."/>
            <person name="Guerrero F.D."/>
            <person name="Moolhuijzen P."/>
            <person name="Goolsby J.A."/>
            <person name="Tidwell J."/>
            <person name="Bellgard S.E."/>
            <person name="Bellgard M.I."/>
        </authorList>
    </citation>
    <scope>NUCLEOTIDE SEQUENCE</scope>
    <source>
        <tissue evidence="1">Shoot tissue taken approximately 20 cm above the soil surface</tissue>
    </source>
</reference>
<dbReference type="EMBL" id="GBRH01277944">
    <property type="protein sequence ID" value="JAD19951.1"/>
    <property type="molecule type" value="Transcribed_RNA"/>
</dbReference>
<reference evidence="1" key="1">
    <citation type="submission" date="2014-09" db="EMBL/GenBank/DDBJ databases">
        <authorList>
            <person name="Magalhaes I.L.F."/>
            <person name="Oliveira U."/>
            <person name="Santos F.R."/>
            <person name="Vidigal T.H.D.A."/>
            <person name="Brescovit A.D."/>
            <person name="Santos A.J."/>
        </authorList>
    </citation>
    <scope>NUCLEOTIDE SEQUENCE</scope>
    <source>
        <tissue evidence="1">Shoot tissue taken approximately 20 cm above the soil surface</tissue>
    </source>
</reference>
<organism evidence="1">
    <name type="scientific">Arundo donax</name>
    <name type="common">Giant reed</name>
    <name type="synonym">Donax arundinaceus</name>
    <dbReference type="NCBI Taxonomy" id="35708"/>
    <lineage>
        <taxon>Eukaryota</taxon>
        <taxon>Viridiplantae</taxon>
        <taxon>Streptophyta</taxon>
        <taxon>Embryophyta</taxon>
        <taxon>Tracheophyta</taxon>
        <taxon>Spermatophyta</taxon>
        <taxon>Magnoliopsida</taxon>
        <taxon>Liliopsida</taxon>
        <taxon>Poales</taxon>
        <taxon>Poaceae</taxon>
        <taxon>PACMAD clade</taxon>
        <taxon>Arundinoideae</taxon>
        <taxon>Arundineae</taxon>
        <taxon>Arundo</taxon>
    </lineage>
</organism>
<protein>
    <submittedName>
        <fullName evidence="1">Uncharacterized protein</fullName>
    </submittedName>
</protein>
<evidence type="ECO:0000313" key="1">
    <source>
        <dbReference type="EMBL" id="JAD19951.1"/>
    </source>
</evidence>
<name>A0A0A8Y1G5_ARUDO</name>
<dbReference type="AlphaFoldDB" id="A0A0A8Y1G5"/>